<dbReference type="Proteomes" id="UP000823388">
    <property type="component" value="Chromosome 5N"/>
</dbReference>
<comment type="caution">
    <text evidence="2">The sequence shown here is derived from an EMBL/GenBank/DDBJ whole genome shotgun (WGS) entry which is preliminary data.</text>
</comment>
<evidence type="ECO:0000256" key="1">
    <source>
        <dbReference type="SAM" id="SignalP"/>
    </source>
</evidence>
<sequence>MMLILLFQKSIQAWLLVEGDSEGSAARQQSSGELWKEEKIKEWHIRATSKQARLEAAIKTREWSNIAQNGRCSYSMLR</sequence>
<name>A0A8T0RYE6_PANVG</name>
<dbReference type="AlphaFoldDB" id="A0A8T0RYE6"/>
<dbReference type="EMBL" id="CM029046">
    <property type="protein sequence ID" value="KAG2589369.1"/>
    <property type="molecule type" value="Genomic_DNA"/>
</dbReference>
<evidence type="ECO:0000313" key="2">
    <source>
        <dbReference type="EMBL" id="KAG2589369.1"/>
    </source>
</evidence>
<protein>
    <submittedName>
        <fullName evidence="2">Uncharacterized protein</fullName>
    </submittedName>
</protein>
<reference evidence="2" key="1">
    <citation type="submission" date="2020-05" db="EMBL/GenBank/DDBJ databases">
        <title>WGS assembly of Panicum virgatum.</title>
        <authorList>
            <person name="Lovell J.T."/>
            <person name="Jenkins J."/>
            <person name="Shu S."/>
            <person name="Juenger T.E."/>
            <person name="Schmutz J."/>
        </authorList>
    </citation>
    <scope>NUCLEOTIDE SEQUENCE</scope>
    <source>
        <strain evidence="2">AP13</strain>
    </source>
</reference>
<keyword evidence="3" id="KW-1185">Reference proteome</keyword>
<organism evidence="2 3">
    <name type="scientific">Panicum virgatum</name>
    <name type="common">Blackwell switchgrass</name>
    <dbReference type="NCBI Taxonomy" id="38727"/>
    <lineage>
        <taxon>Eukaryota</taxon>
        <taxon>Viridiplantae</taxon>
        <taxon>Streptophyta</taxon>
        <taxon>Embryophyta</taxon>
        <taxon>Tracheophyta</taxon>
        <taxon>Spermatophyta</taxon>
        <taxon>Magnoliopsida</taxon>
        <taxon>Liliopsida</taxon>
        <taxon>Poales</taxon>
        <taxon>Poaceae</taxon>
        <taxon>PACMAD clade</taxon>
        <taxon>Panicoideae</taxon>
        <taxon>Panicodae</taxon>
        <taxon>Paniceae</taxon>
        <taxon>Panicinae</taxon>
        <taxon>Panicum</taxon>
        <taxon>Panicum sect. Hiantes</taxon>
    </lineage>
</organism>
<accession>A0A8T0RYE6</accession>
<gene>
    <name evidence="2" type="ORF">PVAP13_5NG239000</name>
</gene>
<feature type="chain" id="PRO_5035784924" evidence="1">
    <location>
        <begin position="20"/>
        <end position="78"/>
    </location>
</feature>
<keyword evidence="1" id="KW-0732">Signal</keyword>
<evidence type="ECO:0000313" key="3">
    <source>
        <dbReference type="Proteomes" id="UP000823388"/>
    </source>
</evidence>
<feature type="signal peptide" evidence="1">
    <location>
        <begin position="1"/>
        <end position="19"/>
    </location>
</feature>
<proteinExistence type="predicted"/>